<reference evidence="2 3" key="1">
    <citation type="submission" date="2021-10" db="EMBL/GenBank/DDBJ databases">
        <authorList>
            <person name="Chen M."/>
        </authorList>
    </citation>
    <scope>NUCLEOTIDE SEQUENCE [LARGE SCALE GENOMIC DNA]</scope>
    <source>
        <strain evidence="2 3">H3-26</strain>
    </source>
</reference>
<comment type="caution">
    <text evidence="2">The sequence shown here is derived from an EMBL/GenBank/DDBJ whole genome shotgun (WGS) entry which is preliminary data.</text>
</comment>
<proteinExistence type="predicted"/>
<gene>
    <name evidence="2" type="ORF">LG219_06270</name>
</gene>
<protein>
    <submittedName>
        <fullName evidence="2">Glycine zipper 2TM domain-containing protein</fullName>
    </submittedName>
</protein>
<evidence type="ECO:0000313" key="3">
    <source>
        <dbReference type="Proteomes" id="UP001198034"/>
    </source>
</evidence>
<dbReference type="Proteomes" id="UP001198034">
    <property type="component" value="Unassembled WGS sequence"/>
</dbReference>
<feature type="domain" description="Glycine zipper 2TM" evidence="1">
    <location>
        <begin position="55"/>
        <end position="92"/>
    </location>
</feature>
<dbReference type="EMBL" id="JAJAWG010000003">
    <property type="protein sequence ID" value="MCB5195894.1"/>
    <property type="molecule type" value="Genomic_DNA"/>
</dbReference>
<dbReference type="RefSeq" id="WP_226763681.1">
    <property type="nucleotide sequence ID" value="NZ_JAJAWG010000003.1"/>
</dbReference>
<evidence type="ECO:0000259" key="1">
    <source>
        <dbReference type="Pfam" id="PF05433"/>
    </source>
</evidence>
<accession>A0ABS8BJM0</accession>
<keyword evidence="3" id="KW-1185">Reference proteome</keyword>
<dbReference type="PROSITE" id="PS51257">
    <property type="entry name" value="PROKAR_LIPOPROTEIN"/>
    <property type="match status" value="1"/>
</dbReference>
<organism evidence="2 3">
    <name type="scientific">Deefgea salmonis</name>
    <dbReference type="NCBI Taxonomy" id="2875502"/>
    <lineage>
        <taxon>Bacteria</taxon>
        <taxon>Pseudomonadati</taxon>
        <taxon>Pseudomonadota</taxon>
        <taxon>Betaproteobacteria</taxon>
        <taxon>Neisseriales</taxon>
        <taxon>Chitinibacteraceae</taxon>
        <taxon>Deefgea</taxon>
    </lineage>
</organism>
<evidence type="ECO:0000313" key="2">
    <source>
        <dbReference type="EMBL" id="MCB5195894.1"/>
    </source>
</evidence>
<sequence length="147" mass="15026">MKSIFKWCTALALGLILAGCAGIGMNQQQTYEVQQGVIEQISLVPLTHSDQLGVGAVLGGAAGAGLGSLIGAGTGRDVAMAMGAIAGAVAGKYGENRYDGNQQGQQVVVRLNSGVLVVVTQPFEANIYKGQRVYIEGSGSSARISPM</sequence>
<dbReference type="Pfam" id="PF05433">
    <property type="entry name" value="Rick_17kDa_Anti"/>
    <property type="match status" value="1"/>
</dbReference>
<name>A0ABS8BJM0_9NEIS</name>
<dbReference type="InterPro" id="IPR008816">
    <property type="entry name" value="Gly_zipper_2TM_dom"/>
</dbReference>